<evidence type="ECO:0000313" key="1">
    <source>
        <dbReference type="EMBL" id="GBP80150.1"/>
    </source>
</evidence>
<proteinExistence type="predicted"/>
<dbReference type="AlphaFoldDB" id="A0A4C1YY19"/>
<gene>
    <name evidence="1" type="ORF">EVAR_54430_1</name>
</gene>
<comment type="caution">
    <text evidence="1">The sequence shown here is derived from an EMBL/GenBank/DDBJ whole genome shotgun (WGS) entry which is preliminary data.</text>
</comment>
<name>A0A4C1YY19_EUMVA</name>
<keyword evidence="2" id="KW-1185">Reference proteome</keyword>
<organism evidence="1 2">
    <name type="scientific">Eumeta variegata</name>
    <name type="common">Bagworm moth</name>
    <name type="synonym">Eumeta japonica</name>
    <dbReference type="NCBI Taxonomy" id="151549"/>
    <lineage>
        <taxon>Eukaryota</taxon>
        <taxon>Metazoa</taxon>
        <taxon>Ecdysozoa</taxon>
        <taxon>Arthropoda</taxon>
        <taxon>Hexapoda</taxon>
        <taxon>Insecta</taxon>
        <taxon>Pterygota</taxon>
        <taxon>Neoptera</taxon>
        <taxon>Endopterygota</taxon>
        <taxon>Lepidoptera</taxon>
        <taxon>Glossata</taxon>
        <taxon>Ditrysia</taxon>
        <taxon>Tineoidea</taxon>
        <taxon>Psychidae</taxon>
        <taxon>Oiketicinae</taxon>
        <taxon>Eumeta</taxon>
    </lineage>
</organism>
<dbReference type="Proteomes" id="UP000299102">
    <property type="component" value="Unassembled WGS sequence"/>
</dbReference>
<dbReference type="OrthoDB" id="1684102at2759"/>
<dbReference type="EMBL" id="BGZK01001448">
    <property type="protein sequence ID" value="GBP80150.1"/>
    <property type="molecule type" value="Genomic_DNA"/>
</dbReference>
<evidence type="ECO:0000313" key="2">
    <source>
        <dbReference type="Proteomes" id="UP000299102"/>
    </source>
</evidence>
<reference evidence="1 2" key="1">
    <citation type="journal article" date="2019" name="Commun. Biol.">
        <title>The bagworm genome reveals a unique fibroin gene that provides high tensile strength.</title>
        <authorList>
            <person name="Kono N."/>
            <person name="Nakamura H."/>
            <person name="Ohtoshi R."/>
            <person name="Tomita M."/>
            <person name="Numata K."/>
            <person name="Arakawa K."/>
        </authorList>
    </citation>
    <scope>NUCLEOTIDE SEQUENCE [LARGE SCALE GENOMIC DNA]</scope>
</reference>
<sequence length="113" mass="12797">MNATKNYNSCYSTGGETVGRMTRTNLTSNPGFQSTLTLGSKEVINEKAYNPFEHRQVEHPNSLLSRRPRTICQAVGRRFVDNGFYIYAATGLRQRREHEVNSLRSKAKKIEGS</sequence>
<accession>A0A4C1YY19</accession>
<protein>
    <submittedName>
        <fullName evidence="1">Uncharacterized protein</fullName>
    </submittedName>
</protein>